<reference evidence="1" key="1">
    <citation type="submission" date="2021-02" db="EMBL/GenBank/DDBJ databases">
        <authorList>
            <person name="Nowell W R."/>
        </authorList>
    </citation>
    <scope>NUCLEOTIDE SEQUENCE</scope>
</reference>
<dbReference type="AlphaFoldDB" id="A0A816Z4K2"/>
<comment type="caution">
    <text evidence="1">The sequence shown here is derived from an EMBL/GenBank/DDBJ whole genome shotgun (WGS) entry which is preliminary data.</text>
</comment>
<dbReference type="EMBL" id="CAJNRF010015671">
    <property type="protein sequence ID" value="CAF2177896.1"/>
    <property type="molecule type" value="Genomic_DNA"/>
</dbReference>
<protein>
    <submittedName>
        <fullName evidence="1">Uncharacterized protein</fullName>
    </submittedName>
</protein>
<proteinExistence type="predicted"/>
<evidence type="ECO:0000313" key="1">
    <source>
        <dbReference type="EMBL" id="CAF2177896.1"/>
    </source>
</evidence>
<name>A0A816Z4K2_9BILA</name>
<dbReference type="Proteomes" id="UP000663856">
    <property type="component" value="Unassembled WGS sequence"/>
</dbReference>
<organism evidence="1">
    <name type="scientific">Rotaria magnacalcarata</name>
    <dbReference type="NCBI Taxonomy" id="392030"/>
    <lineage>
        <taxon>Eukaryota</taxon>
        <taxon>Metazoa</taxon>
        <taxon>Spiralia</taxon>
        <taxon>Gnathifera</taxon>
        <taxon>Rotifera</taxon>
        <taxon>Eurotatoria</taxon>
        <taxon>Bdelloidea</taxon>
        <taxon>Philodinida</taxon>
        <taxon>Philodinidae</taxon>
        <taxon>Rotaria</taxon>
    </lineage>
</organism>
<gene>
    <name evidence="1" type="ORF">WKI299_LOCUS33294</name>
</gene>
<sequence>MFTRNNIIYENCDDTNTCLGDQLAFRGVFYQGLGRLYERTKDDIIANVIESSYLAMVAHKIGNHYPLSLINDNNNFTGDDEIIVTIGDLNLVSAMIKVYKNKYVTFESQHSIDFAIHGLLPFHSTEEDLTGCVCVGK</sequence>
<accession>A0A816Z4K2</accession>